<reference evidence="5 6" key="1">
    <citation type="submission" date="2018-02" db="EMBL/GenBank/DDBJ databases">
        <title>Comparative genomes isolates from brazilian mangrove.</title>
        <authorList>
            <person name="Araujo J.E."/>
            <person name="Taketani R.G."/>
            <person name="Silva M.C.P."/>
            <person name="Loureco M.V."/>
            <person name="Andreote F.D."/>
        </authorList>
    </citation>
    <scope>NUCLEOTIDE SEQUENCE [LARGE SCALE GENOMIC DNA]</scope>
    <source>
        <strain evidence="5 6">Nap-Phe MGV</strain>
    </source>
</reference>
<evidence type="ECO:0000313" key="6">
    <source>
        <dbReference type="Proteomes" id="UP000237819"/>
    </source>
</evidence>
<dbReference type="Gene3D" id="2.130.10.10">
    <property type="entry name" value="YVTN repeat-like/Quinoprotein amine dehydrogenase"/>
    <property type="match status" value="3"/>
</dbReference>
<dbReference type="Pfam" id="PF00400">
    <property type="entry name" value="WD40"/>
    <property type="match status" value="3"/>
</dbReference>
<accession>A0A2S8GAW4</accession>
<dbReference type="AlphaFoldDB" id="A0A2S8GAW4"/>
<evidence type="ECO:0000256" key="1">
    <source>
        <dbReference type="ARBA" id="ARBA00022574"/>
    </source>
</evidence>
<comment type="caution">
    <text evidence="5">The sequence shown here is derived from an EMBL/GenBank/DDBJ whole genome shotgun (WGS) entry which is preliminary data.</text>
</comment>
<evidence type="ECO:0000256" key="3">
    <source>
        <dbReference type="PROSITE-ProRule" id="PRU00221"/>
    </source>
</evidence>
<keyword evidence="2" id="KW-0677">Repeat</keyword>
<dbReference type="InterPro" id="IPR036322">
    <property type="entry name" value="WD40_repeat_dom_sf"/>
</dbReference>
<evidence type="ECO:0000259" key="4">
    <source>
        <dbReference type="Pfam" id="PF12894"/>
    </source>
</evidence>
<dbReference type="SUPFAM" id="SSF50978">
    <property type="entry name" value="WD40 repeat-like"/>
    <property type="match status" value="1"/>
</dbReference>
<dbReference type="SMART" id="SM00320">
    <property type="entry name" value="WD40"/>
    <property type="match status" value="7"/>
</dbReference>
<gene>
    <name evidence="5" type="ORF">C5Y93_31290</name>
</gene>
<dbReference type="Pfam" id="PF12894">
    <property type="entry name" value="ANAPC4_WD40"/>
    <property type="match status" value="1"/>
</dbReference>
<name>A0A2S8GAW4_9BACT</name>
<dbReference type="PANTHER" id="PTHR19848:SF8">
    <property type="entry name" value="F-BOX AND WD REPEAT DOMAIN CONTAINING 7"/>
    <property type="match status" value="1"/>
</dbReference>
<protein>
    <recommendedName>
        <fullName evidence="4">Anaphase-promoting complex subunit 4-like WD40 domain-containing protein</fullName>
    </recommendedName>
</protein>
<feature type="domain" description="Anaphase-promoting complex subunit 4-like WD40" evidence="4">
    <location>
        <begin position="95"/>
        <end position="151"/>
    </location>
</feature>
<dbReference type="PANTHER" id="PTHR19848">
    <property type="entry name" value="WD40 REPEAT PROTEIN"/>
    <property type="match status" value="1"/>
</dbReference>
<dbReference type="Proteomes" id="UP000237819">
    <property type="component" value="Unassembled WGS sequence"/>
</dbReference>
<evidence type="ECO:0000256" key="2">
    <source>
        <dbReference type="ARBA" id="ARBA00022737"/>
    </source>
</evidence>
<keyword evidence="1 3" id="KW-0853">WD repeat</keyword>
<organism evidence="5 6">
    <name type="scientific">Blastopirellula marina</name>
    <dbReference type="NCBI Taxonomy" id="124"/>
    <lineage>
        <taxon>Bacteria</taxon>
        <taxon>Pseudomonadati</taxon>
        <taxon>Planctomycetota</taxon>
        <taxon>Planctomycetia</taxon>
        <taxon>Pirellulales</taxon>
        <taxon>Pirellulaceae</taxon>
        <taxon>Blastopirellula</taxon>
    </lineage>
</organism>
<dbReference type="PROSITE" id="PS50082">
    <property type="entry name" value="WD_REPEATS_2"/>
    <property type="match status" value="1"/>
</dbReference>
<dbReference type="InterPro" id="IPR001680">
    <property type="entry name" value="WD40_rpt"/>
</dbReference>
<dbReference type="InterPro" id="IPR024977">
    <property type="entry name" value="Apc4-like_WD40_dom"/>
</dbReference>
<sequence length="437" mass="47316">MPSGSTGVASSFSQVNSGAERMNRRATALLVFASIYFLTIPALAEEAAEEAEKKEAAPISVWCLDFSPDGTMLAAAAGNRDQGGEGTVRVWNTKNWEEVLAIRDEKTSTCVAFSPDGASLAVGTNHGEIFTVDIASKKVSKRWKSGQWGAFGVTWTPDGQKIVGALANGSIKVFDAKSTDVLVDLDVWKADRVRNTNPGGHADKNQWDVTVTADGKTLFSGGWQDTARVWSLETSQLLEKFPDDDRSTQGIQLTPDERYMVTAGIGSGKVNIRDTVTFRLRMSIPVSGRDVAVHPDGELIAACRPSDVHVYRVNLEPLAPEVALRARAYLKELIVADPKEQEEIAAKLIELGPSIEPILHFAVLEDKGPVEVLQALWNKARTPEKVAELGQLPSEIRQVVFSPAGDLLAAANTQGEIQIWDVPNFNASAKLIVKLAE</sequence>
<dbReference type="EMBL" id="PUHZ01000026">
    <property type="protein sequence ID" value="PQO41592.1"/>
    <property type="molecule type" value="Genomic_DNA"/>
</dbReference>
<evidence type="ECO:0000313" key="5">
    <source>
        <dbReference type="EMBL" id="PQO41592.1"/>
    </source>
</evidence>
<proteinExistence type="predicted"/>
<feature type="repeat" description="WD" evidence="3">
    <location>
        <begin position="389"/>
        <end position="430"/>
    </location>
</feature>
<dbReference type="InterPro" id="IPR015943">
    <property type="entry name" value="WD40/YVTN_repeat-like_dom_sf"/>
</dbReference>